<evidence type="ECO:0000313" key="1">
    <source>
        <dbReference type="EMBL" id="KAH6650176.1"/>
    </source>
</evidence>
<accession>A0ACB7PPK3</accession>
<evidence type="ECO:0000313" key="2">
    <source>
        <dbReference type="Proteomes" id="UP000724584"/>
    </source>
</evidence>
<sequence length="537" mass="57853">MSAVPSASSDAATAGRNDTGSGQSQGQGRSQSQSQSQSQNSGRGEGSSGAGNEQRRASTSRTLADVMREPSTTTPGVMVLDSLPEAAGRKDVLDPKEDLWLSTVDGRYSSPIIPLRVGEAPYHETFYVHKHVLLKSEYFEKALCGEFKESGMQSIDLPEENPAIFHFLVAYLYEGKYEPIRPAASVLVPDQDKGKGNAADAGGGSDSESASSIESDVSARSRRRHDRHRRREDRNWERMRRKHPGIHRPNCNCPQCAAASGPPCWSCRAPRNPPPYYHPPHTVYVHDGRPERQPRRPPRRRHQAPGVPPPPPPLTPPLPPAPGGGGPAATGTGASSVWADPNGGRISGEDLRTWLLTYELHMDVYIVANKFLLEGFKKEVARAAVDMLETAGSDAGVAEVLFLCRKLYDGLPESDPLLKMIFARVGFLQPWRRAEREATDFLAANPEIAPLLLREMAARREDDINGRALPSMVRPWYAYGGNGGPNGGGGMGGNGNGMFGPAGGPVDVFPPPGGAGAYRGWPGAPGPGPGHHARRGW</sequence>
<organism evidence="1 2">
    <name type="scientific">Chaetomium tenue</name>
    <dbReference type="NCBI Taxonomy" id="1854479"/>
    <lineage>
        <taxon>Eukaryota</taxon>
        <taxon>Fungi</taxon>
        <taxon>Dikarya</taxon>
        <taxon>Ascomycota</taxon>
        <taxon>Pezizomycotina</taxon>
        <taxon>Sordariomycetes</taxon>
        <taxon>Sordariomycetidae</taxon>
        <taxon>Sordariales</taxon>
        <taxon>Chaetomiaceae</taxon>
        <taxon>Chaetomium</taxon>
    </lineage>
</organism>
<proteinExistence type="predicted"/>
<keyword evidence="2" id="KW-1185">Reference proteome</keyword>
<comment type="caution">
    <text evidence="1">The sequence shown here is derived from an EMBL/GenBank/DDBJ whole genome shotgun (WGS) entry which is preliminary data.</text>
</comment>
<dbReference type="Proteomes" id="UP000724584">
    <property type="component" value="Unassembled WGS sequence"/>
</dbReference>
<name>A0ACB7PPK3_9PEZI</name>
<protein>
    <submittedName>
        <fullName evidence="1">Uncharacterized protein</fullName>
    </submittedName>
</protein>
<gene>
    <name evidence="1" type="ORF">F5144DRAFT_543263</name>
</gene>
<dbReference type="EMBL" id="JAGIZQ010000001">
    <property type="protein sequence ID" value="KAH6650176.1"/>
    <property type="molecule type" value="Genomic_DNA"/>
</dbReference>
<reference evidence="1 2" key="1">
    <citation type="journal article" date="2021" name="Nat. Commun.">
        <title>Genetic determinants of endophytism in the Arabidopsis root mycobiome.</title>
        <authorList>
            <person name="Mesny F."/>
            <person name="Miyauchi S."/>
            <person name="Thiergart T."/>
            <person name="Pickel B."/>
            <person name="Atanasova L."/>
            <person name="Karlsson M."/>
            <person name="Huettel B."/>
            <person name="Barry K.W."/>
            <person name="Haridas S."/>
            <person name="Chen C."/>
            <person name="Bauer D."/>
            <person name="Andreopoulos W."/>
            <person name="Pangilinan J."/>
            <person name="LaButti K."/>
            <person name="Riley R."/>
            <person name="Lipzen A."/>
            <person name="Clum A."/>
            <person name="Drula E."/>
            <person name="Henrissat B."/>
            <person name="Kohler A."/>
            <person name="Grigoriev I.V."/>
            <person name="Martin F.M."/>
            <person name="Hacquard S."/>
        </authorList>
    </citation>
    <scope>NUCLEOTIDE SEQUENCE [LARGE SCALE GENOMIC DNA]</scope>
    <source>
        <strain evidence="1 2">MPI-SDFR-AT-0079</strain>
    </source>
</reference>